<dbReference type="STRING" id="6182.A0A4Z2D2F3"/>
<dbReference type="OrthoDB" id="1658288at2759"/>
<evidence type="ECO:0000313" key="5">
    <source>
        <dbReference type="Proteomes" id="UP000311919"/>
    </source>
</evidence>
<dbReference type="SMART" id="SM00028">
    <property type="entry name" value="TPR"/>
    <property type="match status" value="12"/>
</dbReference>
<keyword evidence="5" id="KW-1185">Reference proteome</keyword>
<comment type="caution">
    <text evidence="4">The sequence shown here is derived from an EMBL/GenBank/DDBJ whole genome shotgun (WGS) entry which is preliminary data.</text>
</comment>
<feature type="repeat" description="TPR" evidence="3">
    <location>
        <begin position="550"/>
        <end position="583"/>
    </location>
</feature>
<keyword evidence="4" id="KW-0808">Transferase</keyword>
<feature type="repeat" description="TPR" evidence="3">
    <location>
        <begin position="202"/>
        <end position="235"/>
    </location>
</feature>
<protein>
    <submittedName>
        <fullName evidence="4">Putative UDP-N-acetylglucosamine--peptide N-acetylglucosaminyltransferase SEC</fullName>
    </submittedName>
</protein>
<dbReference type="SUPFAM" id="SSF48452">
    <property type="entry name" value="TPR-like"/>
    <property type="match status" value="5"/>
</dbReference>
<dbReference type="GO" id="GO:0016757">
    <property type="term" value="F:glycosyltransferase activity"/>
    <property type="evidence" value="ECO:0007669"/>
    <property type="project" value="UniProtKB-KW"/>
</dbReference>
<organism evidence="4 5">
    <name type="scientific">Schistosoma japonicum</name>
    <name type="common">Blood fluke</name>
    <dbReference type="NCBI Taxonomy" id="6182"/>
    <lineage>
        <taxon>Eukaryota</taxon>
        <taxon>Metazoa</taxon>
        <taxon>Spiralia</taxon>
        <taxon>Lophotrochozoa</taxon>
        <taxon>Platyhelminthes</taxon>
        <taxon>Trematoda</taxon>
        <taxon>Digenea</taxon>
        <taxon>Strigeidida</taxon>
        <taxon>Schistosomatoidea</taxon>
        <taxon>Schistosomatidae</taxon>
        <taxon>Schistosoma</taxon>
    </lineage>
</organism>
<dbReference type="EMBL" id="SKCS01000341">
    <property type="protein sequence ID" value="TNN10692.1"/>
    <property type="molecule type" value="Genomic_DNA"/>
</dbReference>
<dbReference type="PANTHER" id="PTHR44858:SF1">
    <property type="entry name" value="UDP-N-ACETYLGLUCOSAMINE--PEPTIDE N-ACETYLGLUCOSAMINYLTRANSFERASE SPINDLY-RELATED"/>
    <property type="match status" value="1"/>
</dbReference>
<keyword evidence="1" id="KW-0677">Repeat</keyword>
<dbReference type="Pfam" id="PF13432">
    <property type="entry name" value="TPR_16"/>
    <property type="match status" value="1"/>
</dbReference>
<accession>A0A4Z2D2F3</accession>
<evidence type="ECO:0000256" key="3">
    <source>
        <dbReference type="PROSITE-ProRule" id="PRU00339"/>
    </source>
</evidence>
<sequence length="750" mass="87656">MEISNEKKIKVIDWTKEVRKIPKNIEPVLEFFGSNKHQQSISYKLITNEIESLTYYISRNSPKRTGFDLCRRGALNRKIGRLQDAKTDLLKSIEIEPKLSSAYWNIHFLFLLEGRINEALNTLEQCTECAIMSNSLHNFTTICSTTDNNKNNCSDLKNVNMKSYQFYQNLLHSKAFIYSLLNDTKMEIEMWTQLINCNPTFELAYDKRANLYQKLKMFDYANDDFMKILCLNPKSSNARFQHGLYTFYSDNWKTAIYDFQEVLSNNPSHFKARYYLARCLLKLSKYSIALAELTACLYFQPNYYKALYTRGCLLTKVCPLQSLRDLSMCICVGNKKYQTMAFVQRGLVFYQSRKYTMAIHDFQSALKNGYFQLPDVYRLLGLAYIQLNLSTRAIQTYTEGIKCQTIPDVKLLLCRAEAYYYSNEYGKAIADAQRVIHLSPHVKEYYLLLGNYFYKLLNTQLVQRCVQHYSSLAEIQNQKQVKQLALAYYYLNKYKEAELILLADTKHQFELDHMLLLGLILHKQQRTMNSIQLLVNGLKKFSSKKLSEKAPLYDHLGQYYMKIGNYFSAIDAFTDFIQIDSECPHVYLNRAQSACQLMNSQFQVKSKNSPNNLLIHFDDDNVLNDISRALVLINSSKSPIPQITFSGPIKYVDLVDQCLLTRIMYFGMNQRYTKAILNCNEAVHRRPEWTRIWIYSGVFKYILKTYDFSEADFNMAIEKDQRSSLAYYSRGLCRQLCNKWNEAINIAQDL</sequence>
<dbReference type="InterPro" id="IPR019734">
    <property type="entry name" value="TPR_rpt"/>
</dbReference>
<reference evidence="4 5" key="1">
    <citation type="submission" date="2019-03" db="EMBL/GenBank/DDBJ databases">
        <title>An improved genome assembly of the fluke Schistosoma japonicum.</title>
        <authorList>
            <person name="Hu W."/>
            <person name="Luo F."/>
            <person name="Yin M."/>
            <person name="Mo X."/>
            <person name="Sun C."/>
            <person name="Wu Q."/>
            <person name="Zhu B."/>
            <person name="Xiang M."/>
            <person name="Wang J."/>
            <person name="Wang Y."/>
            <person name="Zhang T."/>
            <person name="Xu B."/>
            <person name="Zheng H."/>
            <person name="Feng Z."/>
        </authorList>
    </citation>
    <scope>NUCLEOTIDE SEQUENCE [LARGE SCALE GENOMIC DNA]</scope>
    <source>
        <strain evidence="4">HuSjv2</strain>
        <tissue evidence="4">Worms</tissue>
    </source>
</reference>
<dbReference type="InterPro" id="IPR050498">
    <property type="entry name" value="Ycf3"/>
</dbReference>
<dbReference type="Pfam" id="PF12895">
    <property type="entry name" value="ANAPC3"/>
    <property type="match status" value="1"/>
</dbReference>
<dbReference type="PROSITE" id="PS50005">
    <property type="entry name" value="TPR"/>
    <property type="match status" value="2"/>
</dbReference>
<evidence type="ECO:0000256" key="1">
    <source>
        <dbReference type="ARBA" id="ARBA00022737"/>
    </source>
</evidence>
<evidence type="ECO:0000313" key="4">
    <source>
        <dbReference type="EMBL" id="TNN10692.1"/>
    </source>
</evidence>
<proteinExistence type="predicted"/>
<dbReference type="InterPro" id="IPR011990">
    <property type="entry name" value="TPR-like_helical_dom_sf"/>
</dbReference>
<dbReference type="AlphaFoldDB" id="A0A4Z2D2F3"/>
<dbReference type="Proteomes" id="UP000311919">
    <property type="component" value="Unassembled WGS sequence"/>
</dbReference>
<dbReference type="Gene3D" id="1.25.40.10">
    <property type="entry name" value="Tetratricopeptide repeat domain"/>
    <property type="match status" value="6"/>
</dbReference>
<keyword evidence="4" id="KW-0328">Glycosyltransferase</keyword>
<gene>
    <name evidence="4" type="ORF">EWB00_005120</name>
</gene>
<name>A0A4Z2D2F3_SCHJA</name>
<evidence type="ECO:0000256" key="2">
    <source>
        <dbReference type="ARBA" id="ARBA00022803"/>
    </source>
</evidence>
<keyword evidence="2 3" id="KW-0802">TPR repeat</keyword>
<dbReference type="PANTHER" id="PTHR44858">
    <property type="entry name" value="TETRATRICOPEPTIDE REPEAT PROTEIN 6"/>
    <property type="match status" value="1"/>
</dbReference>